<dbReference type="SUPFAM" id="SSF53850">
    <property type="entry name" value="Periplasmic binding protein-like II"/>
    <property type="match status" value="1"/>
</dbReference>
<feature type="chain" id="PRO_5014996516" evidence="2">
    <location>
        <begin position="27"/>
        <end position="324"/>
    </location>
</feature>
<dbReference type="InterPro" id="IPR042100">
    <property type="entry name" value="Bug_dom1"/>
</dbReference>
<keyword evidence="2" id="KW-0732">Signal</keyword>
<keyword evidence="4" id="KW-1185">Reference proteome</keyword>
<reference evidence="3 4" key="1">
    <citation type="submission" date="2018-01" db="EMBL/GenBank/DDBJ databases">
        <title>The draft genome of an aniline degradation strain ANB-1.</title>
        <authorList>
            <person name="Zhang L."/>
            <person name="Jiang J."/>
        </authorList>
    </citation>
    <scope>NUCLEOTIDE SEQUENCE [LARGE SCALE GENOMIC DNA]</scope>
    <source>
        <strain evidence="3 4">ANB-1</strain>
    </source>
</reference>
<dbReference type="Proteomes" id="UP000235994">
    <property type="component" value="Unassembled WGS sequence"/>
</dbReference>
<dbReference type="PANTHER" id="PTHR42928:SF5">
    <property type="entry name" value="BLR1237 PROTEIN"/>
    <property type="match status" value="1"/>
</dbReference>
<accession>A0A2N8KJD3</accession>
<evidence type="ECO:0000256" key="1">
    <source>
        <dbReference type="ARBA" id="ARBA00006987"/>
    </source>
</evidence>
<dbReference type="CDD" id="cd07012">
    <property type="entry name" value="PBP2_Bug_TTT"/>
    <property type="match status" value="1"/>
</dbReference>
<name>A0A2N8KJD3_9BURK</name>
<evidence type="ECO:0000313" key="3">
    <source>
        <dbReference type="EMBL" id="PND33557.1"/>
    </source>
</evidence>
<feature type="signal peptide" evidence="2">
    <location>
        <begin position="1"/>
        <end position="26"/>
    </location>
</feature>
<dbReference type="PIRSF" id="PIRSF017082">
    <property type="entry name" value="YflP"/>
    <property type="match status" value="1"/>
</dbReference>
<evidence type="ECO:0000313" key="4">
    <source>
        <dbReference type="Proteomes" id="UP000235994"/>
    </source>
</evidence>
<dbReference type="InterPro" id="IPR006311">
    <property type="entry name" value="TAT_signal"/>
</dbReference>
<protein>
    <submittedName>
        <fullName evidence="3">Tripartite tricarboxylate transporter substrate binding protein</fullName>
    </submittedName>
</protein>
<gene>
    <name evidence="3" type="ORF">C1I89_13875</name>
</gene>
<dbReference type="RefSeq" id="WP_102773338.1">
    <property type="nucleotide sequence ID" value="NZ_POQS01000003.1"/>
</dbReference>
<comment type="similarity">
    <text evidence="1">Belongs to the UPF0065 (bug) family.</text>
</comment>
<proteinExistence type="inferred from homology"/>
<dbReference type="Gene3D" id="3.40.190.10">
    <property type="entry name" value="Periplasmic binding protein-like II"/>
    <property type="match status" value="1"/>
</dbReference>
<dbReference type="Pfam" id="PF03401">
    <property type="entry name" value="TctC"/>
    <property type="match status" value="1"/>
</dbReference>
<dbReference type="PANTHER" id="PTHR42928">
    <property type="entry name" value="TRICARBOXYLATE-BINDING PROTEIN"/>
    <property type="match status" value="1"/>
</dbReference>
<organism evidence="3 4">
    <name type="scientific">Achromobacter pulmonis</name>
    <dbReference type="NCBI Taxonomy" id="1389932"/>
    <lineage>
        <taxon>Bacteria</taxon>
        <taxon>Pseudomonadati</taxon>
        <taxon>Pseudomonadota</taxon>
        <taxon>Betaproteobacteria</taxon>
        <taxon>Burkholderiales</taxon>
        <taxon>Alcaligenaceae</taxon>
        <taxon>Achromobacter</taxon>
    </lineage>
</organism>
<comment type="caution">
    <text evidence="3">The sequence shown here is derived from an EMBL/GenBank/DDBJ whole genome shotgun (WGS) entry which is preliminary data.</text>
</comment>
<dbReference type="PROSITE" id="PS51318">
    <property type="entry name" value="TAT"/>
    <property type="match status" value="1"/>
</dbReference>
<dbReference type="InterPro" id="IPR005064">
    <property type="entry name" value="BUG"/>
</dbReference>
<dbReference type="Gene3D" id="3.40.190.150">
    <property type="entry name" value="Bordetella uptake gene, domain 1"/>
    <property type="match status" value="1"/>
</dbReference>
<sequence>MEQTRRAFIQLAGAGALLAVCGGARAQALDRTVHVTVAYGAGGATDTIIRYVADRIRDQVGSPIIIENRPGADGNIAAEYVLRQGGDGYNLLVSGPSTHAANASIYKSLAYDPERDFTPLTTLATTPYFLVVNPQRVKAQTLQAFIADARASKGSLSFASANVGGRIAGERFRAMAGLNAVNIPYRASTQAMTDLLGGQYDFYFCDAVTASPQLRAGKIRALAVSTAERVPAFPDVPTVAELGYPGFDVSSWIAIWAAASTPPAVAQRLAAWINGALDNPEGRRFLTDRALVPQPGSPEDLRAIQRRDTVEWGKVIVAAGMQQR</sequence>
<evidence type="ECO:0000256" key="2">
    <source>
        <dbReference type="SAM" id="SignalP"/>
    </source>
</evidence>
<dbReference type="EMBL" id="POQS01000003">
    <property type="protein sequence ID" value="PND33557.1"/>
    <property type="molecule type" value="Genomic_DNA"/>
</dbReference>
<dbReference type="AlphaFoldDB" id="A0A2N8KJD3"/>